<dbReference type="PROSITE" id="PS50097">
    <property type="entry name" value="BTB"/>
    <property type="match status" value="1"/>
</dbReference>
<name>A0A4Y2D8Q7_ARAVE</name>
<dbReference type="AlphaFoldDB" id="A0A4Y2D8Q7"/>
<dbReference type="Proteomes" id="UP000499080">
    <property type="component" value="Unassembled WGS sequence"/>
</dbReference>
<dbReference type="OrthoDB" id="684045at2759"/>
<organism evidence="3 4">
    <name type="scientific">Araneus ventricosus</name>
    <name type="common">Orbweaver spider</name>
    <name type="synonym">Epeira ventricosa</name>
    <dbReference type="NCBI Taxonomy" id="182803"/>
    <lineage>
        <taxon>Eukaryota</taxon>
        <taxon>Metazoa</taxon>
        <taxon>Ecdysozoa</taxon>
        <taxon>Arthropoda</taxon>
        <taxon>Chelicerata</taxon>
        <taxon>Arachnida</taxon>
        <taxon>Araneae</taxon>
        <taxon>Araneomorphae</taxon>
        <taxon>Entelegynae</taxon>
        <taxon>Araneoidea</taxon>
        <taxon>Araneidae</taxon>
        <taxon>Araneus</taxon>
    </lineage>
</organism>
<dbReference type="CDD" id="cd00121">
    <property type="entry name" value="MATH"/>
    <property type="match status" value="1"/>
</dbReference>
<evidence type="ECO:0000313" key="3">
    <source>
        <dbReference type="EMBL" id="GBM11965.1"/>
    </source>
</evidence>
<evidence type="ECO:0000313" key="4">
    <source>
        <dbReference type="Proteomes" id="UP000499080"/>
    </source>
</evidence>
<dbReference type="SUPFAM" id="SSF54695">
    <property type="entry name" value="POZ domain"/>
    <property type="match status" value="1"/>
</dbReference>
<dbReference type="PROSITE" id="PS50144">
    <property type="entry name" value="MATH"/>
    <property type="match status" value="1"/>
</dbReference>
<feature type="domain" description="BTB" evidence="1">
    <location>
        <begin position="343"/>
        <end position="407"/>
    </location>
</feature>
<dbReference type="CDD" id="cd18186">
    <property type="entry name" value="BTB_POZ_ZBTB_KLHL-like"/>
    <property type="match status" value="1"/>
</dbReference>
<reference evidence="3 4" key="1">
    <citation type="journal article" date="2019" name="Sci. Rep.">
        <title>Orb-weaving spider Araneus ventricosus genome elucidates the spidroin gene catalogue.</title>
        <authorList>
            <person name="Kono N."/>
            <person name="Nakamura H."/>
            <person name="Ohtoshi R."/>
            <person name="Moran D.A.P."/>
            <person name="Shinohara A."/>
            <person name="Yoshida Y."/>
            <person name="Fujiwara M."/>
            <person name="Mori M."/>
            <person name="Tomita M."/>
            <person name="Arakawa K."/>
        </authorList>
    </citation>
    <scope>NUCLEOTIDE SEQUENCE [LARGE SCALE GENOMIC DNA]</scope>
</reference>
<feature type="domain" description="MATH" evidence="2">
    <location>
        <begin position="10"/>
        <end position="140"/>
    </location>
</feature>
<dbReference type="PANTHER" id="PTHR24413">
    <property type="entry name" value="SPECKLE-TYPE POZ PROTEIN"/>
    <property type="match status" value="1"/>
</dbReference>
<dbReference type="Pfam" id="PF22486">
    <property type="entry name" value="MATH_2"/>
    <property type="match status" value="1"/>
</dbReference>
<dbReference type="Gene3D" id="3.30.710.10">
    <property type="entry name" value="Potassium Channel Kv1.1, Chain A"/>
    <property type="match status" value="1"/>
</dbReference>
<dbReference type="SUPFAM" id="SSF49599">
    <property type="entry name" value="TRAF domain-like"/>
    <property type="match status" value="1"/>
</dbReference>
<proteinExistence type="predicted"/>
<protein>
    <submittedName>
        <fullName evidence="3">TD and POZ domain-containing protein 5</fullName>
    </submittedName>
</protein>
<dbReference type="Pfam" id="PF00651">
    <property type="entry name" value="BTB"/>
    <property type="match status" value="1"/>
</dbReference>
<gene>
    <name evidence="3" type="primary">Tdpoz5_37</name>
    <name evidence="3" type="ORF">AVEN_209653_1</name>
</gene>
<dbReference type="Gene3D" id="2.60.210.10">
    <property type="entry name" value="Apoptosis, Tumor Necrosis Factor Receptor Associated Protein 2, Chain A"/>
    <property type="match status" value="1"/>
</dbReference>
<dbReference type="GO" id="GO:0030163">
    <property type="term" value="P:protein catabolic process"/>
    <property type="evidence" value="ECO:0007669"/>
    <property type="project" value="UniProtKB-ARBA"/>
</dbReference>
<keyword evidence="4" id="KW-1185">Reference proteome</keyword>
<comment type="caution">
    <text evidence="3">The sequence shown here is derived from an EMBL/GenBank/DDBJ whole genome shotgun (WGS) entry which is preliminary data.</text>
</comment>
<dbReference type="InterPro" id="IPR008974">
    <property type="entry name" value="TRAF-like"/>
</dbReference>
<dbReference type="EMBL" id="BGPR01000306">
    <property type="protein sequence ID" value="GBM11965.1"/>
    <property type="molecule type" value="Genomic_DNA"/>
</dbReference>
<evidence type="ECO:0000259" key="1">
    <source>
        <dbReference type="PROSITE" id="PS50097"/>
    </source>
</evidence>
<dbReference type="SMART" id="SM00225">
    <property type="entry name" value="BTB"/>
    <property type="match status" value="1"/>
</dbReference>
<dbReference type="InterPro" id="IPR011333">
    <property type="entry name" value="SKP1/BTB/POZ_sf"/>
</dbReference>
<dbReference type="InterPro" id="IPR002083">
    <property type="entry name" value="MATH/TRAF_dom"/>
</dbReference>
<dbReference type="Gene3D" id="1.25.40.420">
    <property type="match status" value="1"/>
</dbReference>
<accession>A0A4Y2D8Q7</accession>
<sequence length="502" mass="57474">MSFKGSERKCFTFTWKLENASYCLQKKGEKIVSPAFQVAEMGDSKWKLWLYPRGKENGNYIGFYLHRETDTKGAAYVEIWYDLAVVAKDGSILKSVSIDKCALSQDQGIGSKIFQNREEMFVTKRSKFLPQDTLTVRCRIWKTVGEMTEDYRCTARTRIGVQKRSFLWKLENFSSLETEKKYTYQIESPVSDAPLKAIDLFVTGGVNCDEIIRFELSLQDKTIKYSTLRLYLVDTVGTRVECNQDEFWFDDLAKCKQFSFSLTGKLLKAKKNLYLPGDVLSLYWEWALSKGIVSEEIEEIQYGCTTFESKTSNIQNANDEEMAPLSHTLNDKMKSLYDDKFLCDVKLKTNTSVFPAHKVILSASSSVFKAMFSSDMKEKDSNCVDINDLSDDAVSGMLRYMYTARVDDLTWKTAYHLYVAADKYAILSMKDICSSYMKDNLTLGNVCEVLLLSDLHSDGDLKSAVQEYILKHVKDIVNSDEWKLLMETNSKLAAVTICLQYK</sequence>
<evidence type="ECO:0000259" key="2">
    <source>
        <dbReference type="PROSITE" id="PS50144"/>
    </source>
</evidence>
<dbReference type="InterPro" id="IPR000210">
    <property type="entry name" value="BTB/POZ_dom"/>
</dbReference>